<dbReference type="InterPro" id="IPR011011">
    <property type="entry name" value="Znf_FYVE_PHD"/>
</dbReference>
<dbReference type="InterPro" id="IPR000306">
    <property type="entry name" value="Znf_FYVE"/>
</dbReference>
<reference evidence="16 17" key="1">
    <citation type="journal article" date="2017" name="G3 (Bethesda)">
        <title>First Draft Genome Sequence of the Pathogenic Fungus Lomentospora prolificans (Formerly Scedosporium prolificans).</title>
        <authorList>
            <person name="Luo R."/>
            <person name="Zimin A."/>
            <person name="Workman R."/>
            <person name="Fan Y."/>
            <person name="Pertea G."/>
            <person name="Grossman N."/>
            <person name="Wear M.P."/>
            <person name="Jia B."/>
            <person name="Miller H."/>
            <person name="Casadevall A."/>
            <person name="Timp W."/>
            <person name="Zhang S.X."/>
            <person name="Salzberg S.L."/>
        </authorList>
    </citation>
    <scope>NUCLEOTIDE SEQUENCE [LARGE SCALE GENOMIC DNA]</scope>
    <source>
        <strain evidence="16 17">JHH-5317</strain>
    </source>
</reference>
<evidence type="ECO:0000256" key="3">
    <source>
        <dbReference type="ARBA" id="ARBA00022679"/>
    </source>
</evidence>
<keyword evidence="5 12" id="KW-0547">Nucleotide-binding</keyword>
<dbReference type="STRING" id="41688.A0A2N3NK16"/>
<dbReference type="OrthoDB" id="158357at2759"/>
<dbReference type="PANTHER" id="PTHR45748">
    <property type="entry name" value="1-PHOSPHATIDYLINOSITOL 3-PHOSPHATE 5-KINASE-RELATED"/>
    <property type="match status" value="1"/>
</dbReference>
<dbReference type="GO" id="GO:0000329">
    <property type="term" value="C:fungal-type vacuole membrane"/>
    <property type="evidence" value="ECO:0007669"/>
    <property type="project" value="TreeGrafter"/>
</dbReference>
<keyword evidence="6 11" id="KW-0863">Zinc-finger</keyword>
<dbReference type="Gene3D" id="3.50.7.10">
    <property type="entry name" value="GroEL"/>
    <property type="match status" value="1"/>
</dbReference>
<name>A0A2N3NK16_9PEZI</name>
<evidence type="ECO:0000256" key="4">
    <source>
        <dbReference type="ARBA" id="ARBA00022723"/>
    </source>
</evidence>
<evidence type="ECO:0000256" key="6">
    <source>
        <dbReference type="ARBA" id="ARBA00022771"/>
    </source>
</evidence>
<feature type="compositionally biased region" description="Low complexity" evidence="13">
    <location>
        <begin position="146"/>
        <end position="158"/>
    </location>
</feature>
<dbReference type="GO" id="GO:0010008">
    <property type="term" value="C:endosome membrane"/>
    <property type="evidence" value="ECO:0007669"/>
    <property type="project" value="TreeGrafter"/>
</dbReference>
<evidence type="ECO:0000256" key="11">
    <source>
        <dbReference type="PROSITE-ProRule" id="PRU00091"/>
    </source>
</evidence>
<feature type="region of interest" description="Disordered" evidence="13">
    <location>
        <begin position="1944"/>
        <end position="2052"/>
    </location>
</feature>
<dbReference type="GO" id="GO:0000285">
    <property type="term" value="F:1-phosphatidylinositol-3-phosphate 5-kinase activity"/>
    <property type="evidence" value="ECO:0007669"/>
    <property type="project" value="UniProtKB-EC"/>
</dbReference>
<evidence type="ECO:0000256" key="13">
    <source>
        <dbReference type="SAM" id="MobiDB-lite"/>
    </source>
</evidence>
<dbReference type="SUPFAM" id="SSF52029">
    <property type="entry name" value="GroEL apical domain-like"/>
    <property type="match status" value="1"/>
</dbReference>
<dbReference type="InterPro" id="IPR013083">
    <property type="entry name" value="Znf_RING/FYVE/PHD"/>
</dbReference>
<feature type="compositionally biased region" description="Low complexity" evidence="13">
    <location>
        <begin position="569"/>
        <end position="592"/>
    </location>
</feature>
<feature type="compositionally biased region" description="Polar residues" evidence="13">
    <location>
        <begin position="1070"/>
        <end position="1088"/>
    </location>
</feature>
<feature type="region of interest" description="Disordered" evidence="13">
    <location>
        <begin position="1902"/>
        <end position="1930"/>
    </location>
</feature>
<dbReference type="InterPro" id="IPR027483">
    <property type="entry name" value="PInositol-4-P-4/5-kinase_C_sf"/>
</dbReference>
<evidence type="ECO:0000256" key="12">
    <source>
        <dbReference type="PROSITE-ProRule" id="PRU00781"/>
    </source>
</evidence>
<feature type="region of interest" description="Disordered" evidence="13">
    <location>
        <begin position="568"/>
        <end position="616"/>
    </location>
</feature>
<feature type="region of interest" description="Disordered" evidence="13">
    <location>
        <begin position="2153"/>
        <end position="2173"/>
    </location>
</feature>
<evidence type="ECO:0000259" key="15">
    <source>
        <dbReference type="PROSITE" id="PS51455"/>
    </source>
</evidence>
<keyword evidence="8" id="KW-0862">Zinc</keyword>
<dbReference type="InterPro" id="IPR027484">
    <property type="entry name" value="PInositol-4-P-5-kinase_N"/>
</dbReference>
<feature type="domain" description="FYVE-type" evidence="14">
    <location>
        <begin position="421"/>
        <end position="480"/>
    </location>
</feature>
<dbReference type="Pfam" id="PF01504">
    <property type="entry name" value="PIP5K"/>
    <property type="match status" value="1"/>
</dbReference>
<feature type="compositionally biased region" description="Polar residues" evidence="13">
    <location>
        <begin position="2163"/>
        <end position="2173"/>
    </location>
</feature>
<feature type="region of interest" description="Disordered" evidence="13">
    <location>
        <begin position="505"/>
        <end position="547"/>
    </location>
</feature>
<dbReference type="InParanoid" id="A0A2N3NK16"/>
<feature type="region of interest" description="Disordered" evidence="13">
    <location>
        <begin position="731"/>
        <end position="750"/>
    </location>
</feature>
<dbReference type="FunFam" id="3.30.40.10:FF:000283">
    <property type="entry name" value="1-phosphatidylinositol-3-phosphate 5-kinase (Fab1)"/>
    <property type="match status" value="1"/>
</dbReference>
<feature type="compositionally biased region" description="Polar residues" evidence="13">
    <location>
        <begin position="1642"/>
        <end position="1665"/>
    </location>
</feature>
<keyword evidence="4" id="KW-0479">Metal-binding</keyword>
<dbReference type="SUPFAM" id="SSF56104">
    <property type="entry name" value="SAICAR synthase-like"/>
    <property type="match status" value="1"/>
</dbReference>
<dbReference type="PROSITE" id="PS51455">
    <property type="entry name" value="PIPK"/>
    <property type="match status" value="1"/>
</dbReference>
<evidence type="ECO:0000256" key="5">
    <source>
        <dbReference type="ARBA" id="ARBA00022741"/>
    </source>
</evidence>
<sequence>MSGTNNSNNHLSSAHPASPISSTAEVGPRSRRNSSTSNAPSMATSHAGRDREQLAQALDIIHTSASRTNALTTFNDFTAPPRKPTPVSENRGLAGDLVQQGLSGLYSRFKEAVGGGGTSRPSQEADDAILQEPASRRSSTAPSTDLRVSVPSPSRLSPGAPASVLAAEMSPTFASGSQAHVGPPGSASGTKVASSGRASISSAAQVLASMGLDSAGVALLTPQEIPRSAVPSDDGLSRISGSRKSLSKAELTPIAPRGTEMPTVFDVTDTSSMQLERTPNLTRIHRDDGSGVEINGELPLSPVKSTATSSIQSHDLRPLSTTLGGVGRTPAVIERISKPRSPTHGGSHSLSVTPSVVDAAQVNTSAQVSHYHDSKDGDSRSQATHPAELRVPGMEGGNEQVNVRLEKMKKQVLSKEFWMADETCKECFLCGSVFNVVRRKHHCRTCGCIFDSKCTSTISGQKFGVSGNIRVCKTCLSVINRRYDTSGSDDSADDSYLPAIFRHPQNGQKSTRFVEPKPATTEDAPSSQASERGEKQYDARSGTTPMMAIPATRRIGDSNKHSSVLEIGAPELSRPASSRSLRSLASSRPQSSGHKRHHSKHNALGKFKTTTSEERAPFRKGLNDELNRKSHFPAFHEDNIIDPELAAYMSDESSADEQMSIFATMSNADLQATSFDEKANFGPLLAAGRKHRARDKSISGMSFTSRGIDDIMGMGGHFGHRAPRRRNLSNVSNSVHHMRSPRPKSGVFKGPSTSNEMLFSIENPLMETTKLTRSESLRGEKTLQMELNPSSKRHVQKLLHQLLEDAKVPNPSAWEKALIPILIQCTDDVTPDVRQGDYMDIRHYVKFKKIPGGKPGDTSYVSGLIFTKNLALKSMPRRIIRPRVVIVSFPIEYQRHQQHFMSLQPVIEQEKEFLRIVVNRIVKLNPQVLLSEKGVSGMALEMLSAANIAVAYNVKPSVIEAVARCAETDIISSLDMLALPVRVGHCDGFEVKTYVNNTYRNRKKSYIFLSGCNPNLGCTIALRGAPTETLASVKRITEFMVYVVYNLKLETCLMRDEFIHLPTEDADFSIPSTTRQTTDGSLNSSTHTKQSDHTGAGPTVVINAPESEPPSQTSVDTGDYSEITNASGDTTGAPDSQANNSPSQPSDPSHAPHDAPVPEDIPMPTYYSDMVARYETKILSASPFVKFTQPYLLMRAREQERRLVYLKRLRDQNFAEGSDDPEKSKLQPFQLIKPETVHSISPKAPSQLKEIIHAIHDAEYDKALHNYQTHKRQWENYIQGNINLFDPYSHQNIVVLYSVTCTETKIPCVEPTLITIGFYDEQHMDTGMDPDCTLGQYIEDLCFSKDSVCVSNGCDRTMLEHHRTYVHDESRITIFLEATPGTSSPQVSEDITMWNYCKVCQKDSPAMPMCESTWKYSFGKYLELLFWSKGLRLNERANCPHDHHKDHIRYFAFRGTRVRIHYDPIDLLEIVVPRSRITWKVENDLNLKNDIYTKTEERWNRFMVSVTARLKNIRIDVVLPEKADACKAEVDKLTKKATDDHARLIRRMQQIYVNSKYYEVIPFNSVIREMLEVAGEWDAAFAQFEADFLPDKDVRQLTVLQLKKMFTDNESRESLPTPESIVSSTAETVDTTPTAESDDRLSQTFTDSEPKSSQPTAYTDSSLTHSRPLDQAEDPTTPMQMPRVILPAEEIMERVEPLDLATAAPLTQHQSAMVQPTPVSPAAAALTPGVAADESANAQAESGTNDLPPPRTPLSPKAPVIGNPSPDKSLKEKVEQLKRRNQVIQGEPTLSRQTTVETVKTMIPERVSSRKVGSSISPPMIRSLTQPNVRQLPKTHQLRLLDAPAIDETPSITEKKLSDRFAGALKSRKSGPPSSIPRLVHKKESKVSTLAKHFEQLSREFENQRIRDRKKRAEKLKQRQPRTILPRTSTAAIVEVYADVDEAVQEHGQSELEQQSSQETQDHIKHKGKGKEVQEVKRGETAHPGGAPQSAKQLPELADGPVDPDKATAEAGAETELETEAETEADTDAVEPSRNGSDDEGVSDAERSQDDDILRDVKEIADSLEPSTEELPKHQKTSLLKMLTNFWAERSSSGWQPLDYPVSMGDHIFMDSDVVVREDEPSSLIAFALSSEDYRAKLGNIRHQWHLQIHRSGDEDMAEPKSVPTSVSGMLSQDSHDEDLEKGLLRSTGTHLKYQFTEGSARMTCKIFYAEQFDALRRKCGVADRFVESMSRCLKWDSRGGKTRAVFLKTLDDRFVLKSLSSVETAAFLRFAPSYFGIMAEALFHDLPSVIAKMVGFFQIFIKNPVTNTDVRLDLLVMENLFYDRSPGKIFDLKGSMRNRKIQSTGEQNEVLLDENMVEYIYESPLFAREHSKKLLRASVWNDTLFLARQNVMDYSLMIAIEDERKELVVGIVDCIRTYTLDKKLESWIKDRGFAGGGRNRPTITSPKEYKSRFREAMARYILQAPNCWHQFGGVSTGLKPRFETDLQQE</sequence>
<keyword evidence="17" id="KW-1185">Reference proteome</keyword>
<feature type="region of interest" description="Disordered" evidence="13">
    <location>
        <begin position="1"/>
        <end position="50"/>
    </location>
</feature>
<evidence type="ECO:0000256" key="2">
    <source>
        <dbReference type="ARBA" id="ARBA00012009"/>
    </source>
</evidence>
<feature type="compositionally biased region" description="Polar residues" evidence="13">
    <location>
        <begin position="1109"/>
        <end position="1147"/>
    </location>
</feature>
<comment type="catalytic activity">
    <reaction evidence="1">
        <text>a 1,2-diacyl-sn-glycero-3-phospho-(1D-myo-inositol-3-phosphate) + ATP = a 1,2-diacyl-sn-glycero-3-phospho-(1D-myo-inositol-3,5-bisphosphate) + ADP + H(+)</text>
        <dbReference type="Rhea" id="RHEA:13609"/>
        <dbReference type="ChEBI" id="CHEBI:15378"/>
        <dbReference type="ChEBI" id="CHEBI:30616"/>
        <dbReference type="ChEBI" id="CHEBI:57923"/>
        <dbReference type="ChEBI" id="CHEBI:58088"/>
        <dbReference type="ChEBI" id="CHEBI:456216"/>
        <dbReference type="EC" id="2.7.1.150"/>
    </reaction>
</comment>
<gene>
    <name evidence="16" type="ORF">jhhlp_000991</name>
</gene>
<dbReference type="EMBL" id="NLAX01000003">
    <property type="protein sequence ID" value="PKS12780.1"/>
    <property type="molecule type" value="Genomic_DNA"/>
</dbReference>
<dbReference type="GO" id="GO:0005524">
    <property type="term" value="F:ATP binding"/>
    <property type="evidence" value="ECO:0007669"/>
    <property type="project" value="UniProtKB-UniRule"/>
</dbReference>
<dbReference type="FunFam" id="3.50.7.10:FF:000007">
    <property type="entry name" value="1-phosphatidylinositol 3-phosphate 5-kinase isoform X1"/>
    <property type="match status" value="1"/>
</dbReference>
<feature type="compositionally biased region" description="Polar residues" evidence="13">
    <location>
        <begin position="303"/>
        <end position="323"/>
    </location>
</feature>
<feature type="region of interest" description="Disordered" evidence="13">
    <location>
        <begin position="174"/>
        <end position="193"/>
    </location>
</feature>
<keyword evidence="7 12" id="KW-0418">Kinase</keyword>
<evidence type="ECO:0000256" key="9">
    <source>
        <dbReference type="ARBA" id="ARBA00022840"/>
    </source>
</evidence>
<feature type="compositionally biased region" description="Basic and acidic residues" evidence="13">
    <location>
        <begin position="370"/>
        <end position="379"/>
    </location>
</feature>
<feature type="compositionally biased region" description="Basic residues" evidence="13">
    <location>
        <begin position="1907"/>
        <end position="1920"/>
    </location>
</feature>
<dbReference type="InterPro" id="IPR017455">
    <property type="entry name" value="Znf_FYVE-rel"/>
</dbReference>
<feature type="compositionally biased region" description="Polar residues" evidence="13">
    <location>
        <begin position="1620"/>
        <end position="1635"/>
    </location>
</feature>
<dbReference type="SUPFAM" id="SSF57903">
    <property type="entry name" value="FYVE/PHD zinc finger"/>
    <property type="match status" value="1"/>
</dbReference>
<dbReference type="CDD" id="cd17300">
    <property type="entry name" value="PIPKc_PIKfyve"/>
    <property type="match status" value="1"/>
</dbReference>
<dbReference type="VEuPathDB" id="FungiDB:jhhlp_000991"/>
<dbReference type="FunCoup" id="A0A2N3NK16">
    <property type="interactions" value="780"/>
</dbReference>
<comment type="caution">
    <text evidence="16">The sequence shown here is derived from an EMBL/GenBank/DDBJ whole genome shotgun (WGS) entry which is preliminary data.</text>
</comment>
<feature type="region of interest" description="Disordered" evidence="13">
    <location>
        <begin position="227"/>
        <end position="250"/>
    </location>
</feature>
<dbReference type="EC" id="2.7.1.150" evidence="2"/>
<dbReference type="CDD" id="cd03334">
    <property type="entry name" value="Fab1_TCP"/>
    <property type="match status" value="1"/>
</dbReference>
<feature type="region of interest" description="Disordered" evidence="13">
    <location>
        <begin position="1067"/>
        <end position="1162"/>
    </location>
</feature>
<dbReference type="PANTHER" id="PTHR45748:SF7">
    <property type="entry name" value="1-PHOSPHATIDYLINOSITOL 3-PHOSPHATE 5-KINASE-RELATED"/>
    <property type="match status" value="1"/>
</dbReference>
<dbReference type="Gene3D" id="3.30.810.10">
    <property type="entry name" value="2-Layer Sandwich"/>
    <property type="match status" value="1"/>
</dbReference>
<dbReference type="InterPro" id="IPR044769">
    <property type="entry name" value="PIKfyve_PIPKc"/>
</dbReference>
<feature type="compositionally biased region" description="Acidic residues" evidence="13">
    <location>
        <begin position="2013"/>
        <end position="2029"/>
    </location>
</feature>
<keyword evidence="9 12" id="KW-0067">ATP-binding</keyword>
<dbReference type="FunFam" id="3.30.800.10:FF:000005">
    <property type="entry name" value="1-phosphatidylinositol-3-phosphate 5-kinase (Fab1)"/>
    <property type="match status" value="1"/>
</dbReference>
<dbReference type="InterPro" id="IPR027409">
    <property type="entry name" value="GroEL-like_apical_dom_sf"/>
</dbReference>
<organism evidence="16 17">
    <name type="scientific">Lomentospora prolificans</name>
    <dbReference type="NCBI Taxonomy" id="41688"/>
    <lineage>
        <taxon>Eukaryota</taxon>
        <taxon>Fungi</taxon>
        <taxon>Dikarya</taxon>
        <taxon>Ascomycota</taxon>
        <taxon>Pezizomycotina</taxon>
        <taxon>Sordariomycetes</taxon>
        <taxon>Hypocreomycetidae</taxon>
        <taxon>Microascales</taxon>
        <taxon>Microascaceae</taxon>
        <taxon>Lomentospora</taxon>
    </lineage>
</organism>
<evidence type="ECO:0000256" key="7">
    <source>
        <dbReference type="ARBA" id="ARBA00022777"/>
    </source>
</evidence>
<feature type="region of interest" description="Disordered" evidence="13">
    <location>
        <begin position="366"/>
        <end position="395"/>
    </location>
</feature>
<evidence type="ECO:0000313" key="16">
    <source>
        <dbReference type="EMBL" id="PKS12780.1"/>
    </source>
</evidence>
<evidence type="ECO:0000313" key="17">
    <source>
        <dbReference type="Proteomes" id="UP000233524"/>
    </source>
</evidence>
<feature type="region of interest" description="Disordered" evidence="13">
    <location>
        <begin position="1728"/>
        <end position="1766"/>
    </location>
</feature>
<dbReference type="FunFam" id="3.30.810.10:FF:000001">
    <property type="entry name" value="1-phosphatidylinositol 3-phosphate 5-kinase FAB1"/>
    <property type="match status" value="1"/>
</dbReference>
<dbReference type="Gene3D" id="3.30.800.10">
    <property type="entry name" value="Phosphatidylinositol Phosphate Kinase II Beta"/>
    <property type="match status" value="1"/>
</dbReference>
<dbReference type="Proteomes" id="UP000233524">
    <property type="component" value="Unassembled WGS sequence"/>
</dbReference>
<dbReference type="GO" id="GO:0008270">
    <property type="term" value="F:zinc ion binding"/>
    <property type="evidence" value="ECO:0007669"/>
    <property type="project" value="UniProtKB-KW"/>
</dbReference>
<feature type="region of interest" description="Disordered" evidence="13">
    <location>
        <begin position="1609"/>
        <end position="1682"/>
    </location>
</feature>
<dbReference type="GO" id="GO:0046854">
    <property type="term" value="P:phosphatidylinositol phosphate biosynthetic process"/>
    <property type="evidence" value="ECO:0007669"/>
    <property type="project" value="TreeGrafter"/>
</dbReference>
<feature type="region of interest" description="Disordered" evidence="13">
    <location>
        <begin position="283"/>
        <end position="326"/>
    </location>
</feature>
<dbReference type="InterPro" id="IPR002423">
    <property type="entry name" value="Cpn60/GroEL/TCP-1"/>
</dbReference>
<dbReference type="SMART" id="SM00064">
    <property type="entry name" value="FYVE"/>
    <property type="match status" value="1"/>
</dbReference>
<evidence type="ECO:0000256" key="10">
    <source>
        <dbReference type="ARBA" id="ARBA00075294"/>
    </source>
</evidence>
<evidence type="ECO:0000256" key="1">
    <source>
        <dbReference type="ARBA" id="ARBA00000768"/>
    </source>
</evidence>
<dbReference type="Pfam" id="PF01363">
    <property type="entry name" value="FYVE"/>
    <property type="match status" value="1"/>
</dbReference>
<protein>
    <recommendedName>
        <fullName evidence="2">1-phosphatidylinositol-3-phosphate 5-kinase</fullName>
        <ecNumber evidence="2">2.7.1.150</ecNumber>
    </recommendedName>
    <alternativeName>
        <fullName evidence="10">Type III PIP kinase</fullName>
    </alternativeName>
</protein>
<dbReference type="PROSITE" id="PS50178">
    <property type="entry name" value="ZF_FYVE"/>
    <property type="match status" value="1"/>
</dbReference>
<evidence type="ECO:0000259" key="14">
    <source>
        <dbReference type="PROSITE" id="PS50178"/>
    </source>
</evidence>
<proteinExistence type="predicted"/>
<dbReference type="Gene3D" id="3.30.40.10">
    <property type="entry name" value="Zinc/RING finger domain, C3HC4 (zinc finger)"/>
    <property type="match status" value="1"/>
</dbReference>
<feature type="compositionally biased region" description="Basic and acidic residues" evidence="13">
    <location>
        <begin position="1970"/>
        <end position="1981"/>
    </location>
</feature>
<feature type="region of interest" description="Disordered" evidence="13">
    <location>
        <begin position="73"/>
        <end position="93"/>
    </location>
</feature>
<accession>A0A2N3NK16</accession>
<dbReference type="InterPro" id="IPR002498">
    <property type="entry name" value="PInositol-4-P-4/5-kinase_core"/>
</dbReference>
<evidence type="ECO:0000256" key="8">
    <source>
        <dbReference type="ARBA" id="ARBA00022833"/>
    </source>
</evidence>
<feature type="domain" description="PIPK" evidence="15">
    <location>
        <begin position="2130"/>
        <end position="2462"/>
    </location>
</feature>
<dbReference type="SMART" id="SM00330">
    <property type="entry name" value="PIPKc"/>
    <property type="match status" value="1"/>
</dbReference>
<feature type="compositionally biased region" description="Polar residues" evidence="13">
    <location>
        <begin position="33"/>
        <end position="44"/>
    </location>
</feature>
<feature type="region of interest" description="Disordered" evidence="13">
    <location>
        <begin position="112"/>
        <end position="161"/>
    </location>
</feature>
<feature type="compositionally biased region" description="Basic residues" evidence="13">
    <location>
        <begin position="593"/>
        <end position="603"/>
    </location>
</feature>
<feature type="compositionally biased region" description="Polar residues" evidence="13">
    <location>
        <begin position="1"/>
        <end position="12"/>
    </location>
</feature>
<dbReference type="Pfam" id="PF00118">
    <property type="entry name" value="Cpn60_TCP1"/>
    <property type="match status" value="1"/>
</dbReference>
<feature type="compositionally biased region" description="Polar residues" evidence="13">
    <location>
        <begin position="1736"/>
        <end position="1745"/>
    </location>
</feature>
<keyword evidence="3 12" id="KW-0808">Transferase</keyword>